<evidence type="ECO:0000256" key="7">
    <source>
        <dbReference type="SAM" id="Phobius"/>
    </source>
</evidence>
<comment type="subcellular location">
    <subcellularLocation>
        <location evidence="1">Cell inner membrane</location>
        <topology evidence="1">Multi-pass membrane protein</topology>
    </subcellularLocation>
</comment>
<sequence length="464" mass="50487">MKKIDGTNQRSRHRDLTAGPIIRHIFRLAGFLMLSMISYNVATLVETIYIGMVGTNELAAISFTLPVVMTLQSVAFGLAVGAGSVAARNIGGGDMRRVRRLSTHCLAVVTVLSILIGVIAYFFLMPIFSLLGASEQVLPLIVSYMTIWLIGMPVFAMTNVGITLMRSTGDAVRPGYLSALGALLHIGIAPLFIFGIGPLPELGLQGAALSFVVARFLEILVFFYYFAFRDRMMLFELEGFKQSVKDMLHVGLPAIAANLIMPVSMAVITRLLAGHGTAVVAGYGVAMRIQFMTIMVIFAVSMSLSPIVGQNWGAGFYNRVKVATRTADLIVIGWGILSYLILLVFGKFFVALINSDPLVQTAAYDYLRIGALAVILMGLTFNATHCFNALGKPMPPLVISLLRMIIIHIPLVLVGNYLFGYMGIYIGTVITTIVVALISWRWVNRTIDGRIERALAQEKTAPIA</sequence>
<evidence type="ECO:0000256" key="5">
    <source>
        <dbReference type="ARBA" id="ARBA00022989"/>
    </source>
</evidence>
<keyword evidence="2" id="KW-0813">Transport</keyword>
<dbReference type="PANTHER" id="PTHR43549:SF3">
    <property type="entry name" value="MULTIDRUG RESISTANCE PROTEIN YPNP-RELATED"/>
    <property type="match status" value="1"/>
</dbReference>
<dbReference type="InterPro" id="IPR052031">
    <property type="entry name" value="Membrane_Transporter-Flippase"/>
</dbReference>
<evidence type="ECO:0000313" key="9">
    <source>
        <dbReference type="Proteomes" id="UP000316199"/>
    </source>
</evidence>
<feature type="transmembrane region" description="Helical" evidence="7">
    <location>
        <begin position="21"/>
        <end position="39"/>
    </location>
</feature>
<reference evidence="8 9" key="1">
    <citation type="submission" date="2019-02" db="EMBL/GenBank/DDBJ databases">
        <title>Prokaryotic population dynamics and viral predation in marine succession experiment using metagenomics: the confinement effect.</title>
        <authorList>
            <person name="Haro-Moreno J.M."/>
            <person name="Rodriguez-Valera F."/>
            <person name="Lopez-Perez M."/>
        </authorList>
    </citation>
    <scope>NUCLEOTIDE SEQUENCE [LARGE SCALE GENOMIC DNA]</scope>
    <source>
        <strain evidence="8">MED-G157</strain>
    </source>
</reference>
<dbReference type="EMBL" id="SHAG01000003">
    <property type="protein sequence ID" value="RZO77325.1"/>
    <property type="molecule type" value="Genomic_DNA"/>
</dbReference>
<feature type="transmembrane region" description="Helical" evidence="7">
    <location>
        <begin position="59"/>
        <end position="85"/>
    </location>
</feature>
<dbReference type="InterPro" id="IPR048279">
    <property type="entry name" value="MdtK-like"/>
</dbReference>
<feature type="transmembrane region" description="Helical" evidence="7">
    <location>
        <begin position="289"/>
        <end position="308"/>
    </location>
</feature>
<comment type="caution">
    <text evidence="8">The sequence shown here is derived from an EMBL/GenBank/DDBJ whole genome shotgun (WGS) entry which is preliminary data.</text>
</comment>
<evidence type="ECO:0000313" key="8">
    <source>
        <dbReference type="EMBL" id="RZO77325.1"/>
    </source>
</evidence>
<feature type="transmembrane region" description="Helical" evidence="7">
    <location>
        <begin position="106"/>
        <end position="129"/>
    </location>
</feature>
<dbReference type="PANTHER" id="PTHR43549">
    <property type="entry name" value="MULTIDRUG RESISTANCE PROTEIN YPNP-RELATED"/>
    <property type="match status" value="1"/>
</dbReference>
<dbReference type="Proteomes" id="UP000316199">
    <property type="component" value="Unassembled WGS sequence"/>
</dbReference>
<feature type="transmembrane region" description="Helical" evidence="7">
    <location>
        <begin position="424"/>
        <end position="443"/>
    </location>
</feature>
<feature type="transmembrane region" description="Helical" evidence="7">
    <location>
        <begin position="397"/>
        <end position="418"/>
    </location>
</feature>
<dbReference type="AlphaFoldDB" id="A0A520S4B3"/>
<protein>
    <submittedName>
        <fullName evidence="8">MATE family efflux transporter</fullName>
    </submittedName>
</protein>
<feature type="transmembrane region" description="Helical" evidence="7">
    <location>
        <begin position="202"/>
        <end position="226"/>
    </location>
</feature>
<proteinExistence type="predicted"/>
<keyword evidence="3" id="KW-1003">Cell membrane</keyword>
<keyword evidence="5 7" id="KW-1133">Transmembrane helix</keyword>
<dbReference type="PIRSF" id="PIRSF006603">
    <property type="entry name" value="DinF"/>
    <property type="match status" value="1"/>
</dbReference>
<evidence type="ECO:0000256" key="4">
    <source>
        <dbReference type="ARBA" id="ARBA00022692"/>
    </source>
</evidence>
<dbReference type="NCBIfam" id="TIGR00797">
    <property type="entry name" value="matE"/>
    <property type="match status" value="1"/>
</dbReference>
<dbReference type="Pfam" id="PF01554">
    <property type="entry name" value="MatE"/>
    <property type="match status" value="2"/>
</dbReference>
<keyword evidence="6 7" id="KW-0472">Membrane</keyword>
<organism evidence="8 9">
    <name type="scientific">OM182 bacterium</name>
    <dbReference type="NCBI Taxonomy" id="2510334"/>
    <lineage>
        <taxon>Bacteria</taxon>
        <taxon>Pseudomonadati</taxon>
        <taxon>Pseudomonadota</taxon>
        <taxon>Gammaproteobacteria</taxon>
        <taxon>OMG group</taxon>
        <taxon>OM182 clade</taxon>
    </lineage>
</organism>
<feature type="transmembrane region" description="Helical" evidence="7">
    <location>
        <begin position="141"/>
        <end position="164"/>
    </location>
</feature>
<gene>
    <name evidence="8" type="ORF">EVA68_01685</name>
</gene>
<evidence type="ECO:0000256" key="2">
    <source>
        <dbReference type="ARBA" id="ARBA00022448"/>
    </source>
</evidence>
<feature type="transmembrane region" description="Helical" evidence="7">
    <location>
        <begin position="329"/>
        <end position="354"/>
    </location>
</feature>
<dbReference type="GO" id="GO:0015297">
    <property type="term" value="F:antiporter activity"/>
    <property type="evidence" value="ECO:0007669"/>
    <property type="project" value="InterPro"/>
</dbReference>
<keyword evidence="4 7" id="KW-0812">Transmembrane</keyword>
<feature type="transmembrane region" description="Helical" evidence="7">
    <location>
        <begin position="366"/>
        <end position="390"/>
    </location>
</feature>
<evidence type="ECO:0000256" key="3">
    <source>
        <dbReference type="ARBA" id="ARBA00022475"/>
    </source>
</evidence>
<dbReference type="GO" id="GO:0042910">
    <property type="term" value="F:xenobiotic transmembrane transporter activity"/>
    <property type="evidence" value="ECO:0007669"/>
    <property type="project" value="InterPro"/>
</dbReference>
<feature type="transmembrane region" description="Helical" evidence="7">
    <location>
        <begin position="247"/>
        <end position="269"/>
    </location>
</feature>
<evidence type="ECO:0000256" key="1">
    <source>
        <dbReference type="ARBA" id="ARBA00004429"/>
    </source>
</evidence>
<evidence type="ECO:0000256" key="6">
    <source>
        <dbReference type="ARBA" id="ARBA00023136"/>
    </source>
</evidence>
<feature type="transmembrane region" description="Helical" evidence="7">
    <location>
        <begin position="176"/>
        <end position="196"/>
    </location>
</feature>
<dbReference type="InterPro" id="IPR002528">
    <property type="entry name" value="MATE_fam"/>
</dbReference>
<name>A0A520S4B3_9GAMM</name>
<dbReference type="GO" id="GO:0005886">
    <property type="term" value="C:plasma membrane"/>
    <property type="evidence" value="ECO:0007669"/>
    <property type="project" value="UniProtKB-SubCell"/>
</dbReference>
<accession>A0A520S4B3</accession>